<dbReference type="Proteomes" id="UP001549104">
    <property type="component" value="Unassembled WGS sequence"/>
</dbReference>
<feature type="transmembrane region" description="Helical" evidence="1">
    <location>
        <begin position="37"/>
        <end position="56"/>
    </location>
</feature>
<accession>A0ABV2K3L8</accession>
<evidence type="ECO:0008006" key="4">
    <source>
        <dbReference type="Google" id="ProtNLM"/>
    </source>
</evidence>
<proteinExistence type="predicted"/>
<keyword evidence="1" id="KW-0812">Transmembrane</keyword>
<reference evidence="2 3" key="1">
    <citation type="submission" date="2024-06" db="EMBL/GenBank/DDBJ databases">
        <title>Sorghum-associated microbial communities from plants grown in Nebraska, USA.</title>
        <authorList>
            <person name="Schachtman D."/>
        </authorList>
    </citation>
    <scope>NUCLEOTIDE SEQUENCE [LARGE SCALE GENOMIC DNA]</scope>
    <source>
        <strain evidence="2 3">1288</strain>
    </source>
</reference>
<comment type="caution">
    <text evidence="2">The sequence shown here is derived from an EMBL/GenBank/DDBJ whole genome shotgun (WGS) entry which is preliminary data.</text>
</comment>
<name>A0ABV2K3L8_SPOPS</name>
<dbReference type="EMBL" id="JBEPME010000001">
    <property type="protein sequence ID" value="MET3655427.1"/>
    <property type="molecule type" value="Genomic_DNA"/>
</dbReference>
<evidence type="ECO:0000313" key="3">
    <source>
        <dbReference type="Proteomes" id="UP001549104"/>
    </source>
</evidence>
<organism evidence="2 3">
    <name type="scientific">Sporosarcina psychrophila</name>
    <name type="common">Bacillus psychrophilus</name>
    <dbReference type="NCBI Taxonomy" id="1476"/>
    <lineage>
        <taxon>Bacteria</taxon>
        <taxon>Bacillati</taxon>
        <taxon>Bacillota</taxon>
        <taxon>Bacilli</taxon>
        <taxon>Bacillales</taxon>
        <taxon>Caryophanaceae</taxon>
        <taxon>Sporosarcina</taxon>
    </lineage>
</organism>
<gene>
    <name evidence="2" type="ORF">ABIC55_000511</name>
</gene>
<keyword evidence="1" id="KW-1133">Transmembrane helix</keyword>
<evidence type="ECO:0000256" key="1">
    <source>
        <dbReference type="SAM" id="Phobius"/>
    </source>
</evidence>
<protein>
    <recommendedName>
        <fullName evidence="4">DUF3899 domain-containing protein</fullName>
    </recommendedName>
</protein>
<dbReference type="RefSeq" id="WP_354312039.1">
    <property type="nucleotide sequence ID" value="NZ_JBEPME010000001.1"/>
</dbReference>
<keyword evidence="1" id="KW-0472">Membrane</keyword>
<sequence length="68" mass="7761">MLFVATVIRFSVLLKRGKYQKGSKRDELRAKFETKTYIPAVIIGSTGLVFIIQFTVRTLNLVISKRLS</sequence>
<evidence type="ECO:0000313" key="2">
    <source>
        <dbReference type="EMBL" id="MET3655427.1"/>
    </source>
</evidence>
<keyword evidence="3" id="KW-1185">Reference proteome</keyword>